<dbReference type="Pfam" id="PF11457">
    <property type="entry name" value="DUF3021"/>
    <property type="match status" value="1"/>
</dbReference>
<proteinExistence type="predicted"/>
<name>A0A7X6N3P4_9LACO</name>
<reference evidence="2 3" key="1">
    <citation type="submission" date="2020-04" db="EMBL/GenBank/DDBJ databases">
        <title>MicrobeNet Type strains.</title>
        <authorList>
            <person name="Nicholson A.C."/>
        </authorList>
    </citation>
    <scope>NUCLEOTIDE SEQUENCE [LARGE SCALE GENOMIC DNA]</scope>
    <source>
        <strain evidence="2 3">CCUG 61472</strain>
    </source>
</reference>
<dbReference type="EMBL" id="JAAXPN010000009">
    <property type="protein sequence ID" value="NKZ24759.1"/>
    <property type="molecule type" value="Genomic_DNA"/>
</dbReference>
<dbReference type="AlphaFoldDB" id="A0A7X6N3P4"/>
<sequence length="135" mass="15514">MKIRKYVRHALLGLIMSAAFTMIGALLEWQTLIVTPKEIIGIFLLGIIVGELALILELDLGTFTLRLLTHMILTFCVVLVFDGIFKSLNFIFMHPIIFVFEFLLIYVIVWIVVRLSTKNDIELINEQLANKHQVK</sequence>
<feature type="transmembrane region" description="Helical" evidence="1">
    <location>
        <begin position="7"/>
        <end position="27"/>
    </location>
</feature>
<dbReference type="RefSeq" id="WP_168722552.1">
    <property type="nucleotide sequence ID" value="NZ_JAAXPN010000009.1"/>
</dbReference>
<protein>
    <submittedName>
        <fullName evidence="2">DUF3021 domain-containing protein</fullName>
    </submittedName>
</protein>
<evidence type="ECO:0000313" key="3">
    <source>
        <dbReference type="Proteomes" id="UP000549765"/>
    </source>
</evidence>
<accession>A0A7X6N3P4</accession>
<comment type="caution">
    <text evidence="2">The sequence shown here is derived from an EMBL/GenBank/DDBJ whole genome shotgun (WGS) entry which is preliminary data.</text>
</comment>
<keyword evidence="1" id="KW-0812">Transmembrane</keyword>
<feature type="transmembrane region" description="Helical" evidence="1">
    <location>
        <begin position="63"/>
        <end position="85"/>
    </location>
</feature>
<dbReference type="Proteomes" id="UP000549765">
    <property type="component" value="Unassembled WGS sequence"/>
</dbReference>
<feature type="transmembrane region" description="Helical" evidence="1">
    <location>
        <begin position="39"/>
        <end position="56"/>
    </location>
</feature>
<evidence type="ECO:0000256" key="1">
    <source>
        <dbReference type="SAM" id="Phobius"/>
    </source>
</evidence>
<keyword evidence="1" id="KW-0472">Membrane</keyword>
<organism evidence="2 3">
    <name type="scientific">Periweissella fabalis</name>
    <dbReference type="NCBI Taxonomy" id="1070421"/>
    <lineage>
        <taxon>Bacteria</taxon>
        <taxon>Bacillati</taxon>
        <taxon>Bacillota</taxon>
        <taxon>Bacilli</taxon>
        <taxon>Lactobacillales</taxon>
        <taxon>Lactobacillaceae</taxon>
        <taxon>Periweissella</taxon>
    </lineage>
</organism>
<keyword evidence="1" id="KW-1133">Transmembrane helix</keyword>
<gene>
    <name evidence="2" type="ORF">HF964_08125</name>
</gene>
<feature type="transmembrane region" description="Helical" evidence="1">
    <location>
        <begin position="91"/>
        <end position="113"/>
    </location>
</feature>
<dbReference type="InterPro" id="IPR021560">
    <property type="entry name" value="DUF3021"/>
</dbReference>
<keyword evidence="3" id="KW-1185">Reference proteome</keyword>
<evidence type="ECO:0000313" key="2">
    <source>
        <dbReference type="EMBL" id="NKZ24759.1"/>
    </source>
</evidence>